<dbReference type="Proteomes" id="UP000275012">
    <property type="component" value="Unassembled WGS sequence"/>
</dbReference>
<feature type="region of interest" description="Disordered" evidence="1">
    <location>
        <begin position="280"/>
        <end position="305"/>
    </location>
</feature>
<evidence type="ECO:0000313" key="2">
    <source>
        <dbReference type="EMBL" id="RMH93750.1"/>
    </source>
</evidence>
<feature type="region of interest" description="Disordered" evidence="1">
    <location>
        <begin position="157"/>
        <end position="177"/>
    </location>
</feature>
<dbReference type="OrthoDB" id="6057445at2"/>
<reference evidence="2 3" key="1">
    <citation type="submission" date="2018-10" db="EMBL/GenBank/DDBJ databases">
        <title>Proposal of Lysobacter pythonis sp. nov. isolated from royal pythons (Python regius).</title>
        <authorList>
            <person name="Hans-Juergen B."/>
            <person name="Huptas C."/>
            <person name="Sandra B."/>
            <person name="Igor L."/>
            <person name="Joachim S."/>
            <person name="Siegfried S."/>
            <person name="Mareike W."/>
            <person name="Peter K."/>
        </authorList>
    </citation>
    <scope>NUCLEOTIDE SEQUENCE [LARGE SCALE GENOMIC DNA]</scope>
    <source>
        <strain evidence="2 3">4284/11</strain>
    </source>
</reference>
<evidence type="ECO:0000313" key="3">
    <source>
        <dbReference type="Proteomes" id="UP000275012"/>
    </source>
</evidence>
<organism evidence="2 3">
    <name type="scientific">Solilutibacter pythonis</name>
    <dbReference type="NCBI Taxonomy" id="2483112"/>
    <lineage>
        <taxon>Bacteria</taxon>
        <taxon>Pseudomonadati</taxon>
        <taxon>Pseudomonadota</taxon>
        <taxon>Gammaproteobacteria</taxon>
        <taxon>Lysobacterales</taxon>
        <taxon>Lysobacteraceae</taxon>
        <taxon>Solilutibacter</taxon>
    </lineage>
</organism>
<name>A0A3M2I1A7_9GAMM</name>
<dbReference type="AlphaFoldDB" id="A0A3M2I1A7"/>
<dbReference type="EMBL" id="RFLY01000004">
    <property type="protein sequence ID" value="RMH93750.1"/>
    <property type="molecule type" value="Genomic_DNA"/>
</dbReference>
<keyword evidence="3" id="KW-1185">Reference proteome</keyword>
<sequence length="305" mass="32247">MPVPPSDAPPCPHRPDIHALARSLALFVTQVSGHAALGERMAARALATAMPDAGREPPPHALALRAWRATLDLPGPPIAPAPPASALPELPPGLRTFALLWLLSDMSAPELAAMLRLPPARCRAAMARIDTVLGGAARREACRTDLQAQTRRWPMARGTGIVGGPAAPGASPESDVRARAQGPMPRAARIALGVVASLTLLAFSATWWLPETWRDDADEPRIHTRPLPAAAAPASRFDTAAAIALHPDHELLNLPDADARIARESAFYAWYQAERLGISSYEPPTPTAEKPEGAATGLPEPIDAP</sequence>
<evidence type="ECO:0000256" key="1">
    <source>
        <dbReference type="SAM" id="MobiDB-lite"/>
    </source>
</evidence>
<dbReference type="RefSeq" id="WP_122100793.1">
    <property type="nucleotide sequence ID" value="NZ_RFLY01000004.1"/>
</dbReference>
<protein>
    <submittedName>
        <fullName evidence="2">Uncharacterized protein</fullName>
    </submittedName>
</protein>
<proteinExistence type="predicted"/>
<comment type="caution">
    <text evidence="2">The sequence shown here is derived from an EMBL/GenBank/DDBJ whole genome shotgun (WGS) entry which is preliminary data.</text>
</comment>
<accession>A0A3M2I1A7</accession>
<gene>
    <name evidence="2" type="ORF">EBB59_03610</name>
</gene>